<dbReference type="SUPFAM" id="SSF53098">
    <property type="entry name" value="Ribonuclease H-like"/>
    <property type="match status" value="1"/>
</dbReference>
<dbReference type="PANTHER" id="PTHR47266">
    <property type="entry name" value="ENDONUCLEASE-RELATED"/>
    <property type="match status" value="1"/>
</dbReference>
<name>A0A6P4BIF0_ARADU</name>
<dbReference type="PROSITE" id="PS50994">
    <property type="entry name" value="INTEGRASE"/>
    <property type="match status" value="1"/>
</dbReference>
<proteinExistence type="predicted"/>
<dbReference type="Gene3D" id="3.30.420.10">
    <property type="entry name" value="Ribonuclease H-like superfamily/Ribonuclease H"/>
    <property type="match status" value="1"/>
</dbReference>
<protein>
    <submittedName>
        <fullName evidence="3">Uncharacterized protein LOC107465953</fullName>
    </submittedName>
</protein>
<dbReference type="KEGG" id="adu:107465953"/>
<feature type="domain" description="Integrase catalytic" evidence="1">
    <location>
        <begin position="90"/>
        <end position="258"/>
    </location>
</feature>
<accession>A0A6P4BIF0</accession>
<sequence>MTQETPWFTDIANFKAIRELPTNINKHMRRKLINDAKYYIWDEPYLFKSGKRTAAKVLQCGFFWPIIFKDAKELVTRCNECQRAGNLPKKNEMPQRFIMELEFFYVWGIDFMGPFPSSYSYSKNYIFVAVDYVSKWVEAIATSTNDKVMISFLRKNIFSQFGVLRAFINDGGTHFCNKQLEALLLKYGVKHKVATPYHPQPNGQAEISNRELKRILERTVGNSRKEWSKRLDDALWAYRTAFKTPIGMSPYRLVFGKACHLPVELEHRVFWALKMLNFDNHAAGERRLLQLNELEEFRNQAYENAKIYKENTKKWHDQKLARREFVEGQKVLLYNSRLKFFPGKLKSRWSGPFTILKVSPYGYVALWRTRHIELSLSMATDSSTTWGTH</sequence>
<dbReference type="InterPro" id="IPR001584">
    <property type="entry name" value="Integrase_cat-core"/>
</dbReference>
<dbReference type="InterPro" id="IPR036397">
    <property type="entry name" value="RNaseH_sf"/>
</dbReference>
<dbReference type="Proteomes" id="UP000515211">
    <property type="component" value="Chromosome 9"/>
</dbReference>
<evidence type="ECO:0000313" key="2">
    <source>
        <dbReference type="Proteomes" id="UP000515211"/>
    </source>
</evidence>
<dbReference type="RefSeq" id="XP_015940424.1">
    <property type="nucleotide sequence ID" value="XM_016084938.1"/>
</dbReference>
<reference evidence="3" key="2">
    <citation type="submission" date="2025-08" db="UniProtKB">
        <authorList>
            <consortium name="RefSeq"/>
        </authorList>
    </citation>
    <scope>IDENTIFICATION</scope>
    <source>
        <tissue evidence="3">Whole plant</tissue>
    </source>
</reference>
<evidence type="ECO:0000313" key="3">
    <source>
        <dbReference type="RefSeq" id="XP_015940424.1"/>
    </source>
</evidence>
<dbReference type="GO" id="GO:0003676">
    <property type="term" value="F:nucleic acid binding"/>
    <property type="evidence" value="ECO:0007669"/>
    <property type="project" value="InterPro"/>
</dbReference>
<keyword evidence="2" id="KW-1185">Reference proteome</keyword>
<dbReference type="InterPro" id="IPR052160">
    <property type="entry name" value="Gypsy_RT_Integrase-like"/>
</dbReference>
<gene>
    <name evidence="3" type="primary">LOC107465953</name>
</gene>
<dbReference type="GO" id="GO:0015074">
    <property type="term" value="P:DNA integration"/>
    <property type="evidence" value="ECO:0007669"/>
    <property type="project" value="InterPro"/>
</dbReference>
<evidence type="ECO:0000259" key="1">
    <source>
        <dbReference type="PROSITE" id="PS50994"/>
    </source>
</evidence>
<dbReference type="GeneID" id="107465953"/>
<organism evidence="2 3">
    <name type="scientific">Arachis duranensis</name>
    <name type="common">Wild peanut</name>
    <dbReference type="NCBI Taxonomy" id="130453"/>
    <lineage>
        <taxon>Eukaryota</taxon>
        <taxon>Viridiplantae</taxon>
        <taxon>Streptophyta</taxon>
        <taxon>Embryophyta</taxon>
        <taxon>Tracheophyta</taxon>
        <taxon>Spermatophyta</taxon>
        <taxon>Magnoliopsida</taxon>
        <taxon>eudicotyledons</taxon>
        <taxon>Gunneridae</taxon>
        <taxon>Pentapetalae</taxon>
        <taxon>rosids</taxon>
        <taxon>fabids</taxon>
        <taxon>Fabales</taxon>
        <taxon>Fabaceae</taxon>
        <taxon>Papilionoideae</taxon>
        <taxon>50 kb inversion clade</taxon>
        <taxon>dalbergioids sensu lato</taxon>
        <taxon>Dalbergieae</taxon>
        <taxon>Pterocarpus clade</taxon>
        <taxon>Arachis</taxon>
    </lineage>
</organism>
<dbReference type="AlphaFoldDB" id="A0A6P4BIF0"/>
<dbReference type="Pfam" id="PF00665">
    <property type="entry name" value="rve"/>
    <property type="match status" value="1"/>
</dbReference>
<dbReference type="InterPro" id="IPR012337">
    <property type="entry name" value="RNaseH-like_sf"/>
</dbReference>
<dbReference type="Gene3D" id="1.10.340.70">
    <property type="match status" value="1"/>
</dbReference>
<reference evidence="2" key="1">
    <citation type="journal article" date="2016" name="Nat. Genet.">
        <title>The genome sequences of Arachis duranensis and Arachis ipaensis, the diploid ancestors of cultivated peanut.</title>
        <authorList>
            <person name="Bertioli D.J."/>
            <person name="Cannon S.B."/>
            <person name="Froenicke L."/>
            <person name="Huang G."/>
            <person name="Farmer A.D."/>
            <person name="Cannon E.K."/>
            <person name="Liu X."/>
            <person name="Gao D."/>
            <person name="Clevenger J."/>
            <person name="Dash S."/>
            <person name="Ren L."/>
            <person name="Moretzsohn M.C."/>
            <person name="Shirasawa K."/>
            <person name="Huang W."/>
            <person name="Vidigal B."/>
            <person name="Abernathy B."/>
            <person name="Chu Y."/>
            <person name="Niederhuth C.E."/>
            <person name="Umale P."/>
            <person name="Araujo A.C."/>
            <person name="Kozik A."/>
            <person name="Kim K.D."/>
            <person name="Burow M.D."/>
            <person name="Varshney R.K."/>
            <person name="Wang X."/>
            <person name="Zhang X."/>
            <person name="Barkley N."/>
            <person name="Guimaraes P.M."/>
            <person name="Isobe S."/>
            <person name="Guo B."/>
            <person name="Liao B."/>
            <person name="Stalker H.T."/>
            <person name="Schmitz R.J."/>
            <person name="Scheffler B.E."/>
            <person name="Leal-Bertioli S.C."/>
            <person name="Xun X."/>
            <person name="Jackson S.A."/>
            <person name="Michelmore R."/>
            <person name="Ozias-Akins P."/>
        </authorList>
    </citation>
    <scope>NUCLEOTIDE SEQUENCE [LARGE SCALE GENOMIC DNA]</scope>
    <source>
        <strain evidence="2">cv. V14167</strain>
    </source>
</reference>